<accession>A0A7J5AIV2</accession>
<comment type="caution">
    <text evidence="2">The sequence shown here is derived from an EMBL/GenBank/DDBJ whole genome shotgun (WGS) entry which is preliminary data.</text>
</comment>
<dbReference type="Proteomes" id="UP000490922">
    <property type="component" value="Unassembled WGS sequence"/>
</dbReference>
<dbReference type="AlphaFoldDB" id="A0A7J5AIV2"/>
<gene>
    <name evidence="2" type="ORF">F6464_00005</name>
    <name evidence="1" type="ORF">F6464_13750</name>
</gene>
<dbReference type="EMBL" id="WAEM01000001">
    <property type="protein sequence ID" value="KAB1157504.1"/>
    <property type="molecule type" value="Genomic_DNA"/>
</dbReference>
<organism evidence="2 3">
    <name type="scientific">Flavobacterium luteum</name>
    <dbReference type="NCBI Taxonomy" id="2026654"/>
    <lineage>
        <taxon>Bacteria</taxon>
        <taxon>Pseudomonadati</taxon>
        <taxon>Bacteroidota</taxon>
        <taxon>Flavobacteriia</taxon>
        <taxon>Flavobacteriales</taxon>
        <taxon>Flavobacteriaceae</taxon>
        <taxon>Flavobacterium</taxon>
    </lineage>
</organism>
<proteinExistence type="predicted"/>
<evidence type="ECO:0000313" key="3">
    <source>
        <dbReference type="Proteomes" id="UP000490922"/>
    </source>
</evidence>
<dbReference type="EMBL" id="WAEM01000011">
    <property type="protein sequence ID" value="KAB1154045.1"/>
    <property type="molecule type" value="Genomic_DNA"/>
</dbReference>
<name>A0A7J5AIV2_9FLAO</name>
<evidence type="ECO:0000313" key="2">
    <source>
        <dbReference type="EMBL" id="KAB1157504.1"/>
    </source>
</evidence>
<feature type="non-terminal residue" evidence="2">
    <location>
        <position position="1"/>
    </location>
</feature>
<evidence type="ECO:0000313" key="1">
    <source>
        <dbReference type="EMBL" id="KAB1154045.1"/>
    </source>
</evidence>
<reference evidence="2 3" key="1">
    <citation type="submission" date="2019-09" db="EMBL/GenBank/DDBJ databases">
        <title>Flavobacterium sp. nov., isolated from glacier ice.</title>
        <authorList>
            <person name="Liu Q."/>
        </authorList>
    </citation>
    <scope>NUCLEOTIDE SEQUENCE [LARGE SCALE GENOMIC DNA]</scope>
    <source>
        <strain evidence="2 3">NBRC 112527</strain>
    </source>
</reference>
<keyword evidence="3" id="KW-1185">Reference proteome</keyword>
<sequence length="37" mass="4182">TISTNFNAMGKIMAEMILNGKKKQIENRCSLIIRNSL</sequence>
<protein>
    <submittedName>
        <fullName evidence="2">Transcriptional regulator</fullName>
    </submittedName>
</protein>